<dbReference type="EMBL" id="CAXAMM010009391">
    <property type="protein sequence ID" value="CAK9020217.1"/>
    <property type="molecule type" value="Genomic_DNA"/>
</dbReference>
<keyword evidence="3" id="KW-0813">Transport</keyword>
<evidence type="ECO:0000256" key="8">
    <source>
        <dbReference type="SAM" id="Phobius"/>
    </source>
</evidence>
<evidence type="ECO:0000256" key="3">
    <source>
        <dbReference type="ARBA" id="ARBA00022448"/>
    </source>
</evidence>
<feature type="compositionally biased region" description="Basic and acidic residues" evidence="7">
    <location>
        <begin position="15"/>
        <end position="59"/>
    </location>
</feature>
<comment type="subcellular location">
    <subcellularLocation>
        <location evidence="1">Membrane</location>
        <topology evidence="1">Multi-pass membrane protein</topology>
    </subcellularLocation>
</comment>
<keyword evidence="4 8" id="KW-0812">Transmembrane</keyword>
<gene>
    <name evidence="9" type="ORF">SCF082_LOCUS14830</name>
</gene>
<feature type="transmembrane region" description="Helical" evidence="8">
    <location>
        <begin position="509"/>
        <end position="531"/>
    </location>
</feature>
<feature type="transmembrane region" description="Helical" evidence="8">
    <location>
        <begin position="723"/>
        <end position="747"/>
    </location>
</feature>
<reference evidence="9 10" key="1">
    <citation type="submission" date="2024-02" db="EMBL/GenBank/DDBJ databases">
        <authorList>
            <person name="Chen Y."/>
            <person name="Shah S."/>
            <person name="Dougan E. K."/>
            <person name="Thang M."/>
            <person name="Chan C."/>
        </authorList>
    </citation>
    <scope>NUCLEOTIDE SEQUENCE [LARGE SCALE GENOMIC DNA]</scope>
</reference>
<evidence type="ECO:0000256" key="2">
    <source>
        <dbReference type="ARBA" id="ARBA00007965"/>
    </source>
</evidence>
<feature type="compositionally biased region" description="Acidic residues" evidence="7">
    <location>
        <begin position="91"/>
        <end position="102"/>
    </location>
</feature>
<keyword evidence="6 8" id="KW-0472">Membrane</keyword>
<sequence>MAGVWNADGSYEFAPGERARLKGKEKAQKGKEKGKGKGEKGFDKGKGKGKEKGKDKGKEVMLMTAAERLAFAQGALSTDGPAAKKPRLGEPGEEEEEEELPEFDFEKDWKDKPVALLNLKGAKELNGLMATVKEYNEDTKRFLVTVEGGKGDKSIKMENLFKVMTGCIVKLRGLDSIELNDCIGECGRLDVENLRYDITLSDGRHVKAKPANVELVAKYESSKVSGDAVQMERIRSANGLRDRLVAVEEFDFPPPIVLPASALEDYGKKFPKSVVIGRANAANPKGAQMLAREVVSATKISPGSRLVFISMPRDRCVAPALARDEVRRDQETPRSFFTSVDEDKALGKLGEVPVRLLKVEDGRAGFGPPMTGLVPLFTMLGFLTLAAWNFYLTAVGFFALWFPGYQWAFVASMTYQAMNVLGTSTMVKVGQKVPFRAAYLTSLTIQMVMILMMPMLAFWSPKEVHGEEVIPSTWGFAAALCCCAVLGLAESCFTSLICGLAGSMGDPKLMGAIMTGQGIVGVVCPVLMLSLKFLSGDPMQWKYQVVFGFFGFCAAMQVLGLFVVRYVPTSHQDHRLAEATMVDVVRSFTSTASARSIDSARLLRTERNLSAVLQDVWPQLVNICMIFVVTFVVFPGVAASWAPQLEFFTSKGRLGQDWYTTLVVGIFQIFDVVGRSTPKALEKIGISASRLFIPVWLRCLFIPAFMLLQRYPGSLPAPWQDYLAFATMALFAASNGWCSTLSMIYGPQQVQHPDEQHRAGVIMELGLILGIFAGSVLALLTQLVSDPGYKGSDGNQNRPAPRDLAVFARIVVSEEGRIEEFPEDLGQGFGADMRHDELLRLGKFGAWLLKRLAPRPVYFLLPGAVAKGPPTALNAATCAWPLYIELCSDVVLLDSERWQKSPWTRMDALLAVWAKTPIYVLPEKYSPAVALPDASAAPPAEDDDAKASAVSEPLSFANEEPLTISRPAEGLSTPSPLLLGLCDRAAEGVEVQGAVKVQKPTLAVKRLV</sequence>
<dbReference type="Pfam" id="PF01733">
    <property type="entry name" value="Nucleoside_tran"/>
    <property type="match status" value="1"/>
</dbReference>
<evidence type="ECO:0000313" key="9">
    <source>
        <dbReference type="EMBL" id="CAK9020217.1"/>
    </source>
</evidence>
<feature type="transmembrane region" description="Helical" evidence="8">
    <location>
        <begin position="474"/>
        <end position="497"/>
    </location>
</feature>
<evidence type="ECO:0000256" key="4">
    <source>
        <dbReference type="ARBA" id="ARBA00022692"/>
    </source>
</evidence>
<dbReference type="SUPFAM" id="SSF103473">
    <property type="entry name" value="MFS general substrate transporter"/>
    <property type="match status" value="1"/>
</dbReference>
<feature type="transmembrane region" description="Helical" evidence="8">
    <location>
        <begin position="439"/>
        <end position="459"/>
    </location>
</feature>
<feature type="region of interest" description="Disordered" evidence="7">
    <location>
        <begin position="73"/>
        <end position="102"/>
    </location>
</feature>
<evidence type="ECO:0000313" key="10">
    <source>
        <dbReference type="Proteomes" id="UP001642464"/>
    </source>
</evidence>
<keyword evidence="5 8" id="KW-1133">Transmembrane helix</keyword>
<dbReference type="InterPro" id="IPR036259">
    <property type="entry name" value="MFS_trans_sf"/>
</dbReference>
<evidence type="ECO:0000256" key="1">
    <source>
        <dbReference type="ARBA" id="ARBA00004141"/>
    </source>
</evidence>
<dbReference type="PANTHER" id="PTHR10332:SF10">
    <property type="entry name" value="EQUILIBRATIVE NUCLEOSIDE TRANSPORTER 4"/>
    <property type="match status" value="1"/>
</dbReference>
<feature type="transmembrane region" description="Helical" evidence="8">
    <location>
        <begin position="543"/>
        <end position="567"/>
    </location>
</feature>
<feature type="transmembrane region" description="Helical" evidence="8">
    <location>
        <begin position="373"/>
        <end position="401"/>
    </location>
</feature>
<protein>
    <submittedName>
        <fullName evidence="9">Es-type (Solute carrier family 29 member 1</fullName>
    </submittedName>
</protein>
<accession>A0ABP0K0C8</accession>
<evidence type="ECO:0000256" key="5">
    <source>
        <dbReference type="ARBA" id="ARBA00022989"/>
    </source>
</evidence>
<evidence type="ECO:0000256" key="7">
    <source>
        <dbReference type="SAM" id="MobiDB-lite"/>
    </source>
</evidence>
<comment type="similarity">
    <text evidence="2">Belongs to the SLC29A/ENT transporter (TC 2.A.57) family.</text>
</comment>
<organism evidence="9 10">
    <name type="scientific">Durusdinium trenchii</name>
    <dbReference type="NCBI Taxonomy" id="1381693"/>
    <lineage>
        <taxon>Eukaryota</taxon>
        <taxon>Sar</taxon>
        <taxon>Alveolata</taxon>
        <taxon>Dinophyceae</taxon>
        <taxon>Suessiales</taxon>
        <taxon>Symbiodiniaceae</taxon>
        <taxon>Durusdinium</taxon>
    </lineage>
</organism>
<keyword evidence="10" id="KW-1185">Reference proteome</keyword>
<comment type="caution">
    <text evidence="9">The sequence shown here is derived from an EMBL/GenBank/DDBJ whole genome shotgun (WGS) entry which is preliminary data.</text>
</comment>
<dbReference type="CDD" id="cd06174">
    <property type="entry name" value="MFS"/>
    <property type="match status" value="1"/>
</dbReference>
<feature type="transmembrane region" description="Helical" evidence="8">
    <location>
        <begin position="620"/>
        <end position="638"/>
    </location>
</feature>
<feature type="transmembrane region" description="Helical" evidence="8">
    <location>
        <begin position="695"/>
        <end position="711"/>
    </location>
</feature>
<feature type="transmembrane region" description="Helical" evidence="8">
    <location>
        <begin position="658"/>
        <end position="674"/>
    </location>
</feature>
<proteinExistence type="inferred from homology"/>
<evidence type="ECO:0000256" key="6">
    <source>
        <dbReference type="ARBA" id="ARBA00023136"/>
    </source>
</evidence>
<dbReference type="PANTHER" id="PTHR10332">
    <property type="entry name" value="EQUILIBRATIVE NUCLEOSIDE TRANSPORTER"/>
    <property type="match status" value="1"/>
</dbReference>
<dbReference type="Proteomes" id="UP001642464">
    <property type="component" value="Unassembled WGS sequence"/>
</dbReference>
<dbReference type="InterPro" id="IPR002259">
    <property type="entry name" value="Eqnu_transpt"/>
</dbReference>
<feature type="region of interest" description="Disordered" evidence="7">
    <location>
        <begin position="1"/>
        <end position="59"/>
    </location>
</feature>
<name>A0ABP0K0C8_9DINO</name>
<feature type="transmembrane region" description="Helical" evidence="8">
    <location>
        <begin position="759"/>
        <end position="780"/>
    </location>
</feature>